<dbReference type="Proteomes" id="UP001550739">
    <property type="component" value="Unassembled WGS sequence"/>
</dbReference>
<dbReference type="InterPro" id="IPR009057">
    <property type="entry name" value="Homeodomain-like_sf"/>
</dbReference>
<protein>
    <submittedName>
        <fullName evidence="1">TetR/AcrR family transcriptional regulator</fullName>
    </submittedName>
</protein>
<reference evidence="1 2" key="1">
    <citation type="submission" date="2024-06" db="EMBL/GenBank/DDBJ databases">
        <title>The Natural Products Discovery Center: Release of the First 8490 Sequenced Strains for Exploring Actinobacteria Biosynthetic Diversity.</title>
        <authorList>
            <person name="Kalkreuter E."/>
            <person name="Kautsar S.A."/>
            <person name="Yang D."/>
            <person name="Bader C.D."/>
            <person name="Teijaro C.N."/>
            <person name="Fluegel L."/>
            <person name="Davis C.M."/>
            <person name="Simpson J.R."/>
            <person name="Lauterbach L."/>
            <person name="Steele A.D."/>
            <person name="Gui C."/>
            <person name="Meng S."/>
            <person name="Li G."/>
            <person name="Viehrig K."/>
            <person name="Ye F."/>
            <person name="Su P."/>
            <person name="Kiefer A.F."/>
            <person name="Nichols A."/>
            <person name="Cepeda A.J."/>
            <person name="Yan W."/>
            <person name="Fan B."/>
            <person name="Jiang Y."/>
            <person name="Adhikari A."/>
            <person name="Zheng C.-J."/>
            <person name="Schuster L."/>
            <person name="Cowan T.M."/>
            <person name="Smanski M.J."/>
            <person name="Chevrette M.G."/>
            <person name="De Carvalho L.P.S."/>
            <person name="Shen B."/>
        </authorList>
    </citation>
    <scope>NUCLEOTIDE SEQUENCE [LARGE SCALE GENOMIC DNA]</scope>
    <source>
        <strain evidence="1 2">NPDC033843</strain>
    </source>
</reference>
<dbReference type="Gene3D" id="1.10.10.60">
    <property type="entry name" value="Homeodomain-like"/>
    <property type="match status" value="1"/>
</dbReference>
<proteinExistence type="predicted"/>
<accession>A0ABV2ZZE2</accession>
<dbReference type="RefSeq" id="WP_361710624.1">
    <property type="nucleotide sequence ID" value="NZ_JBEZVE010000060.1"/>
</dbReference>
<dbReference type="EMBL" id="JBEZVE010000060">
    <property type="protein sequence ID" value="MEU3787934.1"/>
    <property type="molecule type" value="Genomic_DNA"/>
</dbReference>
<name>A0ABV2ZZE2_9ACTN</name>
<sequence length="55" mass="6041">MASLPKAQSVGVTVPALYYHHENKQAMLVALLERAMDEVLSHGPDWPTPRLRGAS</sequence>
<evidence type="ECO:0000313" key="2">
    <source>
        <dbReference type="Proteomes" id="UP001550739"/>
    </source>
</evidence>
<keyword evidence="2" id="KW-1185">Reference proteome</keyword>
<organism evidence="1 2">
    <name type="scientific">Streptomyces sp. 900129855</name>
    <dbReference type="NCBI Taxonomy" id="3155129"/>
    <lineage>
        <taxon>Bacteria</taxon>
        <taxon>Bacillati</taxon>
        <taxon>Actinomycetota</taxon>
        <taxon>Actinomycetes</taxon>
        <taxon>Kitasatosporales</taxon>
        <taxon>Streptomycetaceae</taxon>
        <taxon>Streptomyces</taxon>
    </lineage>
</organism>
<evidence type="ECO:0000313" key="1">
    <source>
        <dbReference type="EMBL" id="MEU3787934.1"/>
    </source>
</evidence>
<dbReference type="SUPFAM" id="SSF46689">
    <property type="entry name" value="Homeodomain-like"/>
    <property type="match status" value="1"/>
</dbReference>
<comment type="caution">
    <text evidence="1">The sequence shown here is derived from an EMBL/GenBank/DDBJ whole genome shotgun (WGS) entry which is preliminary data.</text>
</comment>
<gene>
    <name evidence="1" type="ORF">AB0E89_46810</name>
</gene>